<keyword evidence="1" id="KW-0645">Protease</keyword>
<dbReference type="GO" id="GO:0030246">
    <property type="term" value="F:carbohydrate binding"/>
    <property type="evidence" value="ECO:0007669"/>
    <property type="project" value="InterPro"/>
</dbReference>
<name>A0A7C9QVI8_9PROT</name>
<dbReference type="Proteomes" id="UP000480684">
    <property type="component" value="Unassembled WGS sequence"/>
</dbReference>
<comment type="caution">
    <text evidence="1">The sequence shown here is derived from an EMBL/GenBank/DDBJ whole genome shotgun (WGS) entry which is preliminary data.</text>
</comment>
<organism evidence="1 2">
    <name type="scientific">Magnetospirillum aberrantis SpK</name>
    <dbReference type="NCBI Taxonomy" id="908842"/>
    <lineage>
        <taxon>Bacteria</taxon>
        <taxon>Pseudomonadati</taxon>
        <taxon>Pseudomonadota</taxon>
        <taxon>Alphaproteobacteria</taxon>
        <taxon>Rhodospirillales</taxon>
        <taxon>Rhodospirillaceae</taxon>
        <taxon>Magnetospirillum</taxon>
    </lineage>
</organism>
<dbReference type="InterPro" id="IPR013784">
    <property type="entry name" value="Carb-bd-like_fold"/>
</dbReference>
<protein>
    <submittedName>
        <fullName evidence="1">Carboxypeptidase regulatory-like domain-containing protein</fullName>
    </submittedName>
</protein>
<sequence length="185" mass="19359">MVELDSLSAVVQVIDGFSGAPVEGVPVRFTVDGCVVAPLIKPQGYFAFTRLAGGAHAVEVEAQGFFPARLRVQVPPSVPLAEAVVDCPLNPTPLYPFPSWATLIRGRVGGTAGQVRILAQYRDSGGHARELATATVAAGPWAGAYVLALAGRLAAETDVTLSVTGRERTVRAARGRITVLNLDLT</sequence>
<evidence type="ECO:0000313" key="1">
    <source>
        <dbReference type="EMBL" id="NFV80356.1"/>
    </source>
</evidence>
<proteinExistence type="predicted"/>
<dbReference type="EMBL" id="JAAIYP010000036">
    <property type="protein sequence ID" value="NFV80356.1"/>
    <property type="molecule type" value="Genomic_DNA"/>
</dbReference>
<dbReference type="GO" id="GO:0004180">
    <property type="term" value="F:carboxypeptidase activity"/>
    <property type="evidence" value="ECO:0007669"/>
    <property type="project" value="UniProtKB-KW"/>
</dbReference>
<dbReference type="SUPFAM" id="SSF49452">
    <property type="entry name" value="Starch-binding domain-like"/>
    <property type="match status" value="1"/>
</dbReference>
<dbReference type="RefSeq" id="WP_163678446.1">
    <property type="nucleotide sequence ID" value="NZ_JAAIYP010000036.1"/>
</dbReference>
<gene>
    <name evidence="1" type="ORF">G4223_09550</name>
</gene>
<accession>A0A7C9QVI8</accession>
<reference evidence="1 2" key="1">
    <citation type="submission" date="2020-02" db="EMBL/GenBank/DDBJ databases">
        <authorList>
            <person name="Dziuba M."/>
            <person name="Kuznetsov B."/>
            <person name="Mardanov A."/>
            <person name="Ravin N."/>
            <person name="Grouzdev D."/>
        </authorList>
    </citation>
    <scope>NUCLEOTIDE SEQUENCE [LARGE SCALE GENOMIC DNA]</scope>
    <source>
        <strain evidence="1 2">SpK</strain>
    </source>
</reference>
<evidence type="ECO:0000313" key="2">
    <source>
        <dbReference type="Proteomes" id="UP000480684"/>
    </source>
</evidence>
<keyword evidence="2" id="KW-1185">Reference proteome</keyword>
<dbReference type="AlphaFoldDB" id="A0A7C9QVI8"/>
<keyword evidence="1" id="KW-0378">Hydrolase</keyword>
<keyword evidence="1" id="KW-0121">Carboxypeptidase</keyword>